<reference evidence="13" key="1">
    <citation type="submission" date="2018-02" db="EMBL/GenBank/DDBJ databases">
        <authorList>
            <person name="Cohen D.B."/>
            <person name="Kent A.D."/>
        </authorList>
    </citation>
    <scope>NUCLEOTIDE SEQUENCE</scope>
</reference>
<feature type="transmembrane region" description="Helical" evidence="10">
    <location>
        <begin position="762"/>
        <end position="782"/>
    </location>
</feature>
<keyword evidence="7" id="KW-0833">Ubl conjugation pathway</keyword>
<evidence type="ECO:0000256" key="4">
    <source>
        <dbReference type="ARBA" id="ARBA00012483"/>
    </source>
</evidence>
<gene>
    <name evidence="13" type="ORF">FSB_LOCUS39489</name>
</gene>
<dbReference type="GO" id="GO:0061630">
    <property type="term" value="F:ubiquitin protein ligase activity"/>
    <property type="evidence" value="ECO:0007669"/>
    <property type="project" value="UniProtKB-EC"/>
</dbReference>
<proteinExistence type="predicted"/>
<evidence type="ECO:0000313" key="13">
    <source>
        <dbReference type="EMBL" id="SPD11607.1"/>
    </source>
</evidence>
<keyword evidence="6 10" id="KW-0812">Transmembrane</keyword>
<name>A0A2N9HB64_FAGSY</name>
<evidence type="ECO:0000256" key="6">
    <source>
        <dbReference type="ARBA" id="ARBA00022692"/>
    </source>
</evidence>
<comment type="pathway">
    <text evidence="3">Protein modification; protein ubiquitination.</text>
</comment>
<evidence type="ECO:0000256" key="7">
    <source>
        <dbReference type="ARBA" id="ARBA00022786"/>
    </source>
</evidence>
<keyword evidence="9 10" id="KW-0472">Membrane</keyword>
<dbReference type="Pfam" id="PF11145">
    <property type="entry name" value="DUF2921"/>
    <property type="match status" value="1"/>
</dbReference>
<accession>A0A2N9HB64</accession>
<evidence type="ECO:0000259" key="12">
    <source>
        <dbReference type="Pfam" id="PF25333"/>
    </source>
</evidence>
<evidence type="ECO:0000256" key="9">
    <source>
        <dbReference type="ARBA" id="ARBA00023136"/>
    </source>
</evidence>
<evidence type="ECO:0000256" key="10">
    <source>
        <dbReference type="SAM" id="Phobius"/>
    </source>
</evidence>
<evidence type="ECO:0000259" key="11">
    <source>
        <dbReference type="Pfam" id="PF11145"/>
    </source>
</evidence>
<evidence type="ECO:0000256" key="1">
    <source>
        <dbReference type="ARBA" id="ARBA00000900"/>
    </source>
</evidence>
<evidence type="ECO:0000256" key="8">
    <source>
        <dbReference type="ARBA" id="ARBA00022989"/>
    </source>
</evidence>
<dbReference type="InterPro" id="IPR057425">
    <property type="entry name" value="DUF2921_N"/>
</dbReference>
<keyword evidence="8 10" id="KW-1133">Transmembrane helix</keyword>
<comment type="subcellular location">
    <subcellularLocation>
        <location evidence="2">Endomembrane system</location>
        <topology evidence="2">Multi-pass membrane protein</topology>
    </subcellularLocation>
</comment>
<keyword evidence="5" id="KW-0808">Transferase</keyword>
<dbReference type="PANTHER" id="PTHR33389">
    <property type="entry name" value="FAMILY PROTEIN, PUTATIVE (DUF2921)-RELATED"/>
    <property type="match status" value="1"/>
</dbReference>
<dbReference type="GO" id="GO:0012505">
    <property type="term" value="C:endomembrane system"/>
    <property type="evidence" value="ECO:0007669"/>
    <property type="project" value="UniProtKB-SubCell"/>
</dbReference>
<dbReference type="AlphaFoldDB" id="A0A2N9HB64"/>
<sequence length="935" mass="105203">MRICVAHPVCTLKVLPFLHAHPSFPKAMNSSALPWCFMLFFLSITFTFNSFSSSATPHTYYDLCSSTVPAPGSSPKEDPLSKFPLPRTHKGYYTGGDNLINQNSYSYYPSFSNSIFLRTKAVYGTDVTGLFKVELGLTFQVGETYREDRPRRSSITFELNGLYSETSGKLCVFGPASTYSKDGDLLKLVGVLKLYNLTKSTNVTSLISGTLESLSSDNEEAHFDTISMLLLPQMNYKYTYVSEDSKDGFFGIDDHVPQSLSLSSLPTQTFCSIVSRAINQFNLKYSKVCSISEKNCNPLDKGLGYVPSIMSLSEIDCSEKEERMRVLVEFPNGSYVNYYQSFNPNMTLIGEGSWDESKNRLLIVACRFLGMTQSFADAHLGDCSMKLSLRFPAVWSIKGASSIVGQVWSNKTENESGYFNKIMFRSARDRMVGIHGVSSLKYEYTKIDLASKSCPKPDKSKAKGKVYPTGSSYNMRFDMSMKQSKEEVGWGYSVPIYVGDEFYQLSNYLVSEEPSKPSNFTTSGPVNISYNIDLTFNVGKEFPPFRTTSRPYERFEVLAEGLYDAETGSLCMIGCRNLGINDTLDCEILVKLQFPPINKRNADRIKGSINSTRDKSDPLYFELIDLSAYAYYSDEASIWRMDAEIIMVLISTTLSCVFVGLQLFHVKRHPDVLPLTSLVMLSILTLGHMIPLVLNFEALFFKDSSMRSQLYQSGGWIEANEVIVRVVGMVAFLFQFRLLLITWSAKRGNGNQKGTWVAEKKVLFVVLPLYAAGALVAVMANWGDNNDSDAVSFSSSFTSSHTYKPHSLWVDLKSYAGLVLDGFLLPQILLNMLWNSRERTLSFGFYIGNTFVRLLPHAYDLYRAHNNFHHYDGSYIYANPGADFYSTAWDVVIPLGGLLFALIIYLQQKFGGRFIFPRRFRELEVYEKVPVVSDA</sequence>
<dbReference type="EC" id="2.3.2.27" evidence="4"/>
<dbReference type="InterPro" id="IPR021319">
    <property type="entry name" value="DUF2921"/>
</dbReference>
<dbReference type="PANTHER" id="PTHR33389:SF18">
    <property type="entry name" value="OS01G0677900 PROTEIN"/>
    <property type="match status" value="1"/>
</dbReference>
<dbReference type="Pfam" id="PF25333">
    <property type="entry name" value="DUF2921_N"/>
    <property type="match status" value="3"/>
</dbReference>
<evidence type="ECO:0000256" key="5">
    <source>
        <dbReference type="ARBA" id="ARBA00022679"/>
    </source>
</evidence>
<protein>
    <recommendedName>
        <fullName evidence="4">RING-type E3 ubiquitin transferase</fullName>
        <ecNumber evidence="4">2.3.2.27</ecNumber>
    </recommendedName>
</protein>
<comment type="catalytic activity">
    <reaction evidence="1">
        <text>S-ubiquitinyl-[E2 ubiquitin-conjugating enzyme]-L-cysteine + [acceptor protein]-L-lysine = [E2 ubiquitin-conjugating enzyme]-L-cysteine + N(6)-ubiquitinyl-[acceptor protein]-L-lysine.</text>
        <dbReference type="EC" id="2.3.2.27"/>
    </reaction>
</comment>
<evidence type="ECO:0000256" key="3">
    <source>
        <dbReference type="ARBA" id="ARBA00004906"/>
    </source>
</evidence>
<feature type="transmembrane region" description="Helical" evidence="10">
    <location>
        <begin position="722"/>
        <end position="741"/>
    </location>
</feature>
<feature type="transmembrane region" description="Helical" evidence="10">
    <location>
        <begin position="645"/>
        <end position="666"/>
    </location>
</feature>
<feature type="domain" description="DUF2921" evidence="12">
    <location>
        <begin position="62"/>
        <end position="227"/>
    </location>
</feature>
<dbReference type="EMBL" id="OIVN01003487">
    <property type="protein sequence ID" value="SPD11607.1"/>
    <property type="molecule type" value="Genomic_DNA"/>
</dbReference>
<evidence type="ECO:0000256" key="2">
    <source>
        <dbReference type="ARBA" id="ARBA00004127"/>
    </source>
</evidence>
<feature type="domain" description="DUF2921" evidence="12">
    <location>
        <begin position="450"/>
        <end position="625"/>
    </location>
</feature>
<organism evidence="13">
    <name type="scientific">Fagus sylvatica</name>
    <name type="common">Beechnut</name>
    <dbReference type="NCBI Taxonomy" id="28930"/>
    <lineage>
        <taxon>Eukaryota</taxon>
        <taxon>Viridiplantae</taxon>
        <taxon>Streptophyta</taxon>
        <taxon>Embryophyta</taxon>
        <taxon>Tracheophyta</taxon>
        <taxon>Spermatophyta</taxon>
        <taxon>Magnoliopsida</taxon>
        <taxon>eudicotyledons</taxon>
        <taxon>Gunneridae</taxon>
        <taxon>Pentapetalae</taxon>
        <taxon>rosids</taxon>
        <taxon>fabids</taxon>
        <taxon>Fagales</taxon>
        <taxon>Fagaceae</taxon>
        <taxon>Fagus</taxon>
    </lineage>
</organism>
<feature type="domain" description="SWEET-like" evidence="11">
    <location>
        <begin position="635"/>
        <end position="920"/>
    </location>
</feature>
<feature type="transmembrane region" description="Helical" evidence="10">
    <location>
        <begin position="678"/>
        <end position="702"/>
    </location>
</feature>
<feature type="transmembrane region" description="Helical" evidence="10">
    <location>
        <begin position="887"/>
        <end position="906"/>
    </location>
</feature>
<feature type="domain" description="DUF2921" evidence="12">
    <location>
        <begin position="280"/>
        <end position="422"/>
    </location>
</feature>